<dbReference type="RefSeq" id="WP_129173544.1">
    <property type="nucleotide sequence ID" value="NZ_JACCBI010000001.1"/>
</dbReference>
<gene>
    <name evidence="1" type="ORF">BJ972_001863</name>
    <name evidence="2" type="ORF">ESP50_07115</name>
</gene>
<dbReference type="Proteomes" id="UP000292686">
    <property type="component" value="Unassembled WGS sequence"/>
</dbReference>
<dbReference type="OrthoDB" id="5517693at2"/>
<accession>A0A4Q2M697</accession>
<evidence type="ECO:0000313" key="2">
    <source>
        <dbReference type="EMBL" id="RXZ86827.1"/>
    </source>
</evidence>
<dbReference type="Proteomes" id="UP000581087">
    <property type="component" value="Unassembled WGS sequence"/>
</dbReference>
<dbReference type="EMBL" id="JACCBI010000001">
    <property type="protein sequence ID" value="NYD67344.1"/>
    <property type="molecule type" value="Genomic_DNA"/>
</dbReference>
<reference evidence="2 3" key="1">
    <citation type="submission" date="2019-01" db="EMBL/GenBank/DDBJ databases">
        <title>Agromyces.</title>
        <authorList>
            <person name="Li J."/>
        </authorList>
    </citation>
    <scope>NUCLEOTIDE SEQUENCE [LARGE SCALE GENOMIC DNA]</scope>
    <source>
        <strain evidence="2 3">DSM 23870</strain>
    </source>
</reference>
<name>A0A4Q2M697_9MICO</name>
<sequence>MTPGLPISPHGFILSSDVTRLGLSSRLRSAIARGDVRSVRRGVYEPVETLTDGGSPAARDARRYRSLVISAALTLDAPVFTSHSALALLGVPILGRWPDEVFVLSRDAHGHRRRGIVKIARVAPVTERVLTGTPGFPGLTLTSIEYSLIQLARRASLAAALVAMDAAVTESRDAGAPALTSIDRLMSEHRRLLPYPRSRRVEAVLSRVRVGAESPLETLSRLVIEQCGFAEPTLQHRLELSGSDAFLDFHWREADVGGEADGHAKYRSGAGGAAPVERVVAEKRREDEVRERVRALARWDWADAWNITPLRRKLERAGVPLVRHPVTLFDPRNL</sequence>
<organism evidence="2 3">
    <name type="scientific">Agromyces atrinae</name>
    <dbReference type="NCBI Taxonomy" id="592376"/>
    <lineage>
        <taxon>Bacteria</taxon>
        <taxon>Bacillati</taxon>
        <taxon>Actinomycetota</taxon>
        <taxon>Actinomycetes</taxon>
        <taxon>Micrococcales</taxon>
        <taxon>Microbacteriaceae</taxon>
        <taxon>Agromyces</taxon>
    </lineage>
</organism>
<dbReference type="AlphaFoldDB" id="A0A4Q2M697"/>
<protein>
    <recommendedName>
        <fullName evidence="5">Transcriptional regulator, AbiEi antitoxin, Type IV TA system</fullName>
    </recommendedName>
</protein>
<dbReference type="EMBL" id="SDPM01000003">
    <property type="protein sequence ID" value="RXZ86827.1"/>
    <property type="molecule type" value="Genomic_DNA"/>
</dbReference>
<evidence type="ECO:0000313" key="3">
    <source>
        <dbReference type="Proteomes" id="UP000292686"/>
    </source>
</evidence>
<reference evidence="1 4" key="2">
    <citation type="submission" date="2020-07" db="EMBL/GenBank/DDBJ databases">
        <title>Sequencing the genomes of 1000 actinobacteria strains.</title>
        <authorList>
            <person name="Klenk H.-P."/>
        </authorList>
    </citation>
    <scope>NUCLEOTIDE SEQUENCE [LARGE SCALE GENOMIC DNA]</scope>
    <source>
        <strain evidence="1 4">DSM 23870</strain>
    </source>
</reference>
<evidence type="ECO:0000313" key="4">
    <source>
        <dbReference type="Proteomes" id="UP000581087"/>
    </source>
</evidence>
<comment type="caution">
    <text evidence="2">The sequence shown here is derived from an EMBL/GenBank/DDBJ whole genome shotgun (WGS) entry which is preliminary data.</text>
</comment>
<evidence type="ECO:0008006" key="5">
    <source>
        <dbReference type="Google" id="ProtNLM"/>
    </source>
</evidence>
<proteinExistence type="predicted"/>
<evidence type="ECO:0000313" key="1">
    <source>
        <dbReference type="EMBL" id="NYD67344.1"/>
    </source>
</evidence>
<keyword evidence="3" id="KW-1185">Reference proteome</keyword>